<name>A0A4Y2AW06_ARAVE</name>
<evidence type="ECO:0000256" key="1">
    <source>
        <dbReference type="SAM" id="MobiDB-lite"/>
    </source>
</evidence>
<dbReference type="Proteomes" id="UP000499080">
    <property type="component" value="Unassembled WGS sequence"/>
</dbReference>
<protein>
    <submittedName>
        <fullName evidence="2">Uncharacterized protein</fullName>
    </submittedName>
</protein>
<feature type="region of interest" description="Disordered" evidence="1">
    <location>
        <begin position="84"/>
        <end position="114"/>
    </location>
</feature>
<dbReference type="AlphaFoldDB" id="A0A4Y2AW06"/>
<sequence>MCHWDFLQPHVGEVRWQFSAADRFYVGAGTCKLQPFYTINGMLADRSEKRSNESVCVARSLRRGMAHLIHSNHKSLTTRVARGLSDRGSELARPRATSIPVPKARSNAHRRRNL</sequence>
<evidence type="ECO:0000313" key="2">
    <source>
        <dbReference type="EMBL" id="GBL83074.1"/>
    </source>
</evidence>
<accession>A0A4Y2AW06</accession>
<keyword evidence="3" id="KW-1185">Reference proteome</keyword>
<comment type="caution">
    <text evidence="2">The sequence shown here is derived from an EMBL/GenBank/DDBJ whole genome shotgun (WGS) entry which is preliminary data.</text>
</comment>
<dbReference type="EMBL" id="BGPR01000031">
    <property type="protein sequence ID" value="GBL83074.1"/>
    <property type="molecule type" value="Genomic_DNA"/>
</dbReference>
<proteinExistence type="predicted"/>
<gene>
    <name evidence="2" type="ORF">AVEN_165301_1</name>
</gene>
<feature type="compositionally biased region" description="Basic and acidic residues" evidence="1">
    <location>
        <begin position="84"/>
        <end position="93"/>
    </location>
</feature>
<evidence type="ECO:0000313" key="3">
    <source>
        <dbReference type="Proteomes" id="UP000499080"/>
    </source>
</evidence>
<organism evidence="2 3">
    <name type="scientific">Araneus ventricosus</name>
    <name type="common">Orbweaver spider</name>
    <name type="synonym">Epeira ventricosa</name>
    <dbReference type="NCBI Taxonomy" id="182803"/>
    <lineage>
        <taxon>Eukaryota</taxon>
        <taxon>Metazoa</taxon>
        <taxon>Ecdysozoa</taxon>
        <taxon>Arthropoda</taxon>
        <taxon>Chelicerata</taxon>
        <taxon>Arachnida</taxon>
        <taxon>Araneae</taxon>
        <taxon>Araneomorphae</taxon>
        <taxon>Entelegynae</taxon>
        <taxon>Araneoidea</taxon>
        <taxon>Araneidae</taxon>
        <taxon>Araneus</taxon>
    </lineage>
</organism>
<reference evidence="2 3" key="1">
    <citation type="journal article" date="2019" name="Sci. Rep.">
        <title>Orb-weaving spider Araneus ventricosus genome elucidates the spidroin gene catalogue.</title>
        <authorList>
            <person name="Kono N."/>
            <person name="Nakamura H."/>
            <person name="Ohtoshi R."/>
            <person name="Moran D.A.P."/>
            <person name="Shinohara A."/>
            <person name="Yoshida Y."/>
            <person name="Fujiwara M."/>
            <person name="Mori M."/>
            <person name="Tomita M."/>
            <person name="Arakawa K."/>
        </authorList>
    </citation>
    <scope>NUCLEOTIDE SEQUENCE [LARGE SCALE GENOMIC DNA]</scope>
</reference>